<reference evidence="2 3" key="1">
    <citation type="journal article" date="2015" name="Genome Biol.">
        <title>Comparative genomics of Steinernema reveals deeply conserved gene regulatory networks.</title>
        <authorList>
            <person name="Dillman A.R."/>
            <person name="Macchietto M."/>
            <person name="Porter C.F."/>
            <person name="Rogers A."/>
            <person name="Williams B."/>
            <person name="Antoshechkin I."/>
            <person name="Lee M.M."/>
            <person name="Goodwin Z."/>
            <person name="Lu X."/>
            <person name="Lewis E.E."/>
            <person name="Goodrich-Blair H."/>
            <person name="Stock S.P."/>
            <person name="Adams B.J."/>
            <person name="Sternberg P.W."/>
            <person name="Mortazavi A."/>
        </authorList>
    </citation>
    <scope>NUCLEOTIDE SEQUENCE [LARGE SCALE GENOMIC DNA]</scope>
    <source>
        <strain evidence="2 3">ALL</strain>
    </source>
</reference>
<evidence type="ECO:0000313" key="2">
    <source>
        <dbReference type="EMBL" id="TMS37267.1"/>
    </source>
</evidence>
<dbReference type="OrthoDB" id="6139674at2759"/>
<protein>
    <recommendedName>
        <fullName evidence="4">Secreted protein</fullName>
    </recommendedName>
</protein>
<evidence type="ECO:0000256" key="1">
    <source>
        <dbReference type="SAM" id="SignalP"/>
    </source>
</evidence>
<name>A0A4U8UYP5_STECR</name>
<keyword evidence="1" id="KW-0732">Signal</keyword>
<dbReference type="EMBL" id="AZBU02000001">
    <property type="protein sequence ID" value="TMS37267.1"/>
    <property type="molecule type" value="Genomic_DNA"/>
</dbReference>
<keyword evidence="3" id="KW-1185">Reference proteome</keyword>
<dbReference type="AlphaFoldDB" id="A0A4U8UYP5"/>
<proteinExistence type="predicted"/>
<organism evidence="2 3">
    <name type="scientific">Steinernema carpocapsae</name>
    <name type="common">Entomopathogenic nematode</name>
    <dbReference type="NCBI Taxonomy" id="34508"/>
    <lineage>
        <taxon>Eukaryota</taxon>
        <taxon>Metazoa</taxon>
        <taxon>Ecdysozoa</taxon>
        <taxon>Nematoda</taxon>
        <taxon>Chromadorea</taxon>
        <taxon>Rhabditida</taxon>
        <taxon>Tylenchina</taxon>
        <taxon>Panagrolaimomorpha</taxon>
        <taxon>Strongyloidoidea</taxon>
        <taxon>Steinernematidae</taxon>
        <taxon>Steinernema</taxon>
    </lineage>
</organism>
<dbReference type="Proteomes" id="UP000298663">
    <property type="component" value="Chromosome X"/>
</dbReference>
<dbReference type="EMBL" id="CM016762">
    <property type="protein sequence ID" value="TMS37267.1"/>
    <property type="molecule type" value="Genomic_DNA"/>
</dbReference>
<accession>A0A4U8UYP5</accession>
<feature type="chain" id="PRO_5020788052" description="Secreted protein" evidence="1">
    <location>
        <begin position="25"/>
        <end position="81"/>
    </location>
</feature>
<feature type="signal peptide" evidence="1">
    <location>
        <begin position="1"/>
        <end position="24"/>
    </location>
</feature>
<sequence length="81" mass="9107">MFVRITALLVAVLVSPFFKDVIKGSNLSRSRMELSTTGFWEIHTWTVATISSKLGSIRGTHSREPFLSKTTWPILSADRPQ</sequence>
<comment type="caution">
    <text evidence="2">The sequence shown here is derived from an EMBL/GenBank/DDBJ whole genome shotgun (WGS) entry which is preliminary data.</text>
</comment>
<evidence type="ECO:0000313" key="3">
    <source>
        <dbReference type="Proteomes" id="UP000298663"/>
    </source>
</evidence>
<evidence type="ECO:0008006" key="4">
    <source>
        <dbReference type="Google" id="ProtNLM"/>
    </source>
</evidence>
<gene>
    <name evidence="2" type="ORF">L596_004236</name>
</gene>
<reference evidence="2 3" key="2">
    <citation type="journal article" date="2019" name="G3 (Bethesda)">
        <title>Hybrid Assembly of the Genome of the Entomopathogenic Nematode Steinernema carpocapsae Identifies the X-Chromosome.</title>
        <authorList>
            <person name="Serra L."/>
            <person name="Macchietto M."/>
            <person name="Macias-Munoz A."/>
            <person name="McGill C.J."/>
            <person name="Rodriguez I.M."/>
            <person name="Rodriguez B."/>
            <person name="Murad R."/>
            <person name="Mortazavi A."/>
        </authorList>
    </citation>
    <scope>NUCLEOTIDE SEQUENCE [LARGE SCALE GENOMIC DNA]</scope>
    <source>
        <strain evidence="2 3">ALL</strain>
    </source>
</reference>